<accession>V7AM61</accession>
<proteinExistence type="predicted"/>
<gene>
    <name evidence="3" type="ORF">PHAVU_010G006800g</name>
</gene>
<dbReference type="Proteomes" id="UP000000226">
    <property type="component" value="Chromosome 10"/>
</dbReference>
<reference evidence="4" key="1">
    <citation type="journal article" date="2014" name="Nat. Genet.">
        <title>A reference genome for common bean and genome-wide analysis of dual domestications.</title>
        <authorList>
            <person name="Schmutz J."/>
            <person name="McClean P.E."/>
            <person name="Mamidi S."/>
            <person name="Wu G.A."/>
            <person name="Cannon S.B."/>
            <person name="Grimwood J."/>
            <person name="Jenkins J."/>
            <person name="Shu S."/>
            <person name="Song Q."/>
            <person name="Chavarro C."/>
            <person name="Torres-Torres M."/>
            <person name="Geffroy V."/>
            <person name="Moghaddam S.M."/>
            <person name="Gao D."/>
            <person name="Abernathy B."/>
            <person name="Barry K."/>
            <person name="Blair M."/>
            <person name="Brick M.A."/>
            <person name="Chovatia M."/>
            <person name="Gepts P."/>
            <person name="Goodstein D.M."/>
            <person name="Gonzales M."/>
            <person name="Hellsten U."/>
            <person name="Hyten D.L."/>
            <person name="Jia G."/>
            <person name="Kelly J.D."/>
            <person name="Kudrna D."/>
            <person name="Lee R."/>
            <person name="Richard M.M."/>
            <person name="Miklas P.N."/>
            <person name="Osorno J.M."/>
            <person name="Rodrigues J."/>
            <person name="Thareau V."/>
            <person name="Urrea C.A."/>
            <person name="Wang M."/>
            <person name="Yu Y."/>
            <person name="Zhang M."/>
            <person name="Wing R.A."/>
            <person name="Cregan P.B."/>
            <person name="Rokhsar D.S."/>
            <person name="Jackson S.A."/>
        </authorList>
    </citation>
    <scope>NUCLEOTIDE SEQUENCE [LARGE SCALE GENOMIC DNA]</scope>
    <source>
        <strain evidence="4">cv. G19833</strain>
    </source>
</reference>
<feature type="coiled-coil region" evidence="1">
    <location>
        <begin position="53"/>
        <end position="97"/>
    </location>
</feature>
<dbReference type="STRING" id="3885.V7AM61"/>
<organism evidence="3 4">
    <name type="scientific">Phaseolus vulgaris</name>
    <name type="common">Kidney bean</name>
    <name type="synonym">French bean</name>
    <dbReference type="NCBI Taxonomy" id="3885"/>
    <lineage>
        <taxon>Eukaryota</taxon>
        <taxon>Viridiplantae</taxon>
        <taxon>Streptophyta</taxon>
        <taxon>Embryophyta</taxon>
        <taxon>Tracheophyta</taxon>
        <taxon>Spermatophyta</taxon>
        <taxon>Magnoliopsida</taxon>
        <taxon>eudicotyledons</taxon>
        <taxon>Gunneridae</taxon>
        <taxon>Pentapetalae</taxon>
        <taxon>rosids</taxon>
        <taxon>fabids</taxon>
        <taxon>Fabales</taxon>
        <taxon>Fabaceae</taxon>
        <taxon>Papilionoideae</taxon>
        <taxon>50 kb inversion clade</taxon>
        <taxon>NPAAA clade</taxon>
        <taxon>indigoferoid/millettioid clade</taxon>
        <taxon>Phaseoleae</taxon>
        <taxon>Phaseolus</taxon>
    </lineage>
</organism>
<evidence type="ECO:0000313" key="3">
    <source>
        <dbReference type="EMBL" id="ESW05953.1"/>
    </source>
</evidence>
<keyword evidence="4" id="KW-1185">Reference proteome</keyword>
<evidence type="ECO:0000256" key="2">
    <source>
        <dbReference type="SAM" id="MobiDB-lite"/>
    </source>
</evidence>
<dbReference type="Gramene" id="ESW05953">
    <property type="protein sequence ID" value="ESW05953"/>
    <property type="gene ID" value="PHAVU_010G006800g"/>
</dbReference>
<dbReference type="OMA" id="ISPIATC"/>
<name>V7AM61_PHAVU</name>
<dbReference type="SMR" id="V7AM61"/>
<dbReference type="PANTHER" id="PTHR35117">
    <property type="entry name" value="MYOSIN-M HEAVY PROTEIN"/>
    <property type="match status" value="1"/>
</dbReference>
<dbReference type="OrthoDB" id="1449952at2759"/>
<keyword evidence="1" id="KW-0175">Coiled coil</keyword>
<dbReference type="PANTHER" id="PTHR35117:SF1">
    <property type="entry name" value="MYOSIN-M HEAVY PROTEIN"/>
    <property type="match status" value="1"/>
</dbReference>
<feature type="region of interest" description="Disordered" evidence="2">
    <location>
        <begin position="226"/>
        <end position="245"/>
    </location>
</feature>
<dbReference type="AlphaFoldDB" id="V7AM61"/>
<feature type="compositionally biased region" description="Low complexity" evidence="2">
    <location>
        <begin position="226"/>
        <end position="238"/>
    </location>
</feature>
<protein>
    <submittedName>
        <fullName evidence="3">Uncharacterized protein</fullName>
    </submittedName>
</protein>
<sequence length="375" mass="42018">MTCERGNFSRALVAFIVDQHLSRNQLFQTRASFHNEASSLFANAPPNQNLLSLEDMLNQYIFIKKQNVELNKEKVMLMQEKNRIQRLLQDMQNAVDIFNTRSPLSNVATMITNSALVPPMQNYNTTPPIASTSTVFPLQNTISLPPKSMNTVNVSSPMVRGFDKKRKDSTTIYESGVAKKPHGRPHGINMPLPSPINKVDFGSSSAMTQSLVGNFATSVSHISTNSVSTTHPTPSSFHSDTHDVSPPTNISPIATCNGEVIDPSYNAISIKRVIVKPHEQMVYKEDNRDISPRDVGKKDMVDKTSMRVLGVTSSHIVENLDKSFSNKIPISESEKEKDDSAHLDLSNRELEDWLQIDFSKRELEDWLKNDFQTSK</sequence>
<evidence type="ECO:0000313" key="4">
    <source>
        <dbReference type="Proteomes" id="UP000000226"/>
    </source>
</evidence>
<dbReference type="EMBL" id="CM002297">
    <property type="protein sequence ID" value="ESW05953.1"/>
    <property type="molecule type" value="Genomic_DNA"/>
</dbReference>
<evidence type="ECO:0000256" key="1">
    <source>
        <dbReference type="SAM" id="Coils"/>
    </source>
</evidence>